<accession>A0AAE7CM32</accession>
<gene>
    <name evidence="3" type="ORF">HCX60_23845</name>
</gene>
<dbReference type="CDD" id="cd10917">
    <property type="entry name" value="CE4_NodB_like_6s_7s"/>
    <property type="match status" value="1"/>
</dbReference>
<dbReference type="Gene3D" id="3.20.20.370">
    <property type="entry name" value="Glycoside hydrolase/deacetylase"/>
    <property type="match status" value="1"/>
</dbReference>
<feature type="region of interest" description="Disordered" evidence="1">
    <location>
        <begin position="58"/>
        <end position="99"/>
    </location>
</feature>
<feature type="region of interest" description="Disordered" evidence="1">
    <location>
        <begin position="1"/>
        <end position="31"/>
    </location>
</feature>
<proteinExistence type="predicted"/>
<dbReference type="AlphaFoldDB" id="A0AAE7CM32"/>
<dbReference type="EMBL" id="CP050692">
    <property type="protein sequence ID" value="QIT46190.1"/>
    <property type="molecule type" value="Genomic_DNA"/>
</dbReference>
<dbReference type="InterPro" id="IPR011330">
    <property type="entry name" value="Glyco_hydro/deAcase_b/a-brl"/>
</dbReference>
<evidence type="ECO:0000313" key="4">
    <source>
        <dbReference type="Proteomes" id="UP000502504"/>
    </source>
</evidence>
<feature type="compositionally biased region" description="Gly residues" evidence="1">
    <location>
        <begin position="58"/>
        <end position="67"/>
    </location>
</feature>
<dbReference type="Proteomes" id="UP000502504">
    <property type="component" value="Chromosome"/>
</dbReference>
<reference evidence="3 4" key="1">
    <citation type="submission" date="2020-03" db="EMBL/GenBank/DDBJ databases">
        <title>Is there a link between lipid content and antibiotic production in Streptomyces?</title>
        <authorList>
            <person name="David M."/>
            <person name="Lejeune C."/>
            <person name="Abreu S."/>
            <person name="Thibessard A."/>
            <person name="Leblond P."/>
            <person name="Chaminade P."/>
            <person name="Virolle M.-J."/>
        </authorList>
    </citation>
    <scope>NUCLEOTIDE SEQUENCE [LARGE SCALE GENOMIC DNA]</scope>
    <source>
        <strain evidence="3 4">DSM 41481</strain>
    </source>
</reference>
<dbReference type="InterPro" id="IPR002509">
    <property type="entry name" value="NODB_dom"/>
</dbReference>
<dbReference type="PROSITE" id="PS51677">
    <property type="entry name" value="NODB"/>
    <property type="match status" value="1"/>
</dbReference>
<feature type="domain" description="NodB homology" evidence="2">
    <location>
        <begin position="159"/>
        <end position="341"/>
    </location>
</feature>
<evidence type="ECO:0000313" key="3">
    <source>
        <dbReference type="EMBL" id="QIT46190.1"/>
    </source>
</evidence>
<organism evidence="3 4">
    <name type="scientific">Streptomyces antibioticus</name>
    <dbReference type="NCBI Taxonomy" id="1890"/>
    <lineage>
        <taxon>Bacteria</taxon>
        <taxon>Bacillati</taxon>
        <taxon>Actinomycetota</taxon>
        <taxon>Actinomycetes</taxon>
        <taxon>Kitasatosporales</taxon>
        <taxon>Streptomycetaceae</taxon>
        <taxon>Streptomyces</taxon>
    </lineage>
</organism>
<name>A0AAE7CM32_STRAT</name>
<evidence type="ECO:0000256" key="1">
    <source>
        <dbReference type="SAM" id="MobiDB-lite"/>
    </source>
</evidence>
<dbReference type="PANTHER" id="PTHR10587">
    <property type="entry name" value="GLYCOSYL TRANSFERASE-RELATED"/>
    <property type="match status" value="1"/>
</dbReference>
<dbReference type="InterPro" id="IPR050248">
    <property type="entry name" value="Polysacc_deacetylase_ArnD"/>
</dbReference>
<dbReference type="SUPFAM" id="SSF88713">
    <property type="entry name" value="Glycoside hydrolase/deacetylase"/>
    <property type="match status" value="1"/>
</dbReference>
<dbReference type="PANTHER" id="PTHR10587:SF134">
    <property type="entry name" value="SECRETED PROTEIN"/>
    <property type="match status" value="1"/>
</dbReference>
<feature type="compositionally biased region" description="Basic and acidic residues" evidence="1">
    <location>
        <begin position="88"/>
        <end position="99"/>
    </location>
</feature>
<protein>
    <submittedName>
        <fullName evidence="3">Polysaccharide deacetylase family protein</fullName>
    </submittedName>
</protein>
<feature type="compositionally biased region" description="Low complexity" evidence="1">
    <location>
        <begin position="68"/>
        <end position="87"/>
    </location>
</feature>
<dbReference type="RefSeq" id="WP_078634540.1">
    <property type="nucleotide sequence ID" value="NZ_CM007717.1"/>
</dbReference>
<dbReference type="GO" id="GO:0005975">
    <property type="term" value="P:carbohydrate metabolic process"/>
    <property type="evidence" value="ECO:0007669"/>
    <property type="project" value="InterPro"/>
</dbReference>
<feature type="compositionally biased region" description="Polar residues" evidence="1">
    <location>
        <begin position="1"/>
        <end position="10"/>
    </location>
</feature>
<evidence type="ECO:0000259" key="2">
    <source>
        <dbReference type="PROSITE" id="PS51677"/>
    </source>
</evidence>
<sequence length="341" mass="37630">MGSVVQNDKNGASGAYGTADTARTTPASRAARRRAGIRGGIAMLALTAIGSGCVQGGGAERGGGAGSPGPESGAAAPPAGPADAADAADARREQASRLRAERTARIAAAWRWGLKKVPLTAPAPPAQKPRITTRDGFEVDDHEELGLPPVFTRIPTRQKVVFLTIDDGAEKDPAFLRMMSELKVPYTAFLSDYVIDDDYAYFREMQKRGVTLNNHTLNHPYLPGLSYRKQRHEICGMQEVLREKYGKRPALFRPPFGNYNRDTLIAAKSCGVTYAPLWAEEVFVDRWEYREWDRDLHPGDIVLSHFRGKGHWKGTMPDMIRRFLNKVTEKGYAVARLEDYL</sequence>
<dbReference type="Pfam" id="PF01522">
    <property type="entry name" value="Polysacc_deac_1"/>
    <property type="match status" value="1"/>
</dbReference>
<dbReference type="GO" id="GO:0016810">
    <property type="term" value="F:hydrolase activity, acting on carbon-nitrogen (but not peptide) bonds"/>
    <property type="evidence" value="ECO:0007669"/>
    <property type="project" value="InterPro"/>
</dbReference>